<evidence type="ECO:0000256" key="1">
    <source>
        <dbReference type="ARBA" id="ARBA00005107"/>
    </source>
</evidence>
<dbReference type="PANTHER" id="PTHR43397:SF1">
    <property type="entry name" value="ERGOTHIONEINE BIOSYNTHESIS PROTEIN 1"/>
    <property type="match status" value="1"/>
</dbReference>
<evidence type="ECO:0000259" key="9">
    <source>
        <dbReference type="Pfam" id="PF10017"/>
    </source>
</evidence>
<evidence type="ECO:0000256" key="7">
    <source>
        <dbReference type="ARBA" id="ARBA00039094"/>
    </source>
</evidence>
<comment type="similarity">
    <text evidence="2">Belongs to the methyltransferase superfamily.</text>
</comment>
<dbReference type="GeneID" id="19319547"/>
<dbReference type="KEGG" id="pfp:PFL1_05456"/>
<dbReference type="HOGENOM" id="CLU_049766_0_2_1"/>
<comment type="catalytic activity">
    <reaction evidence="8">
        <text>4-(3-methylbut-2-enyl)-L-tryptophan + S-adenosyl-L-methionine = 4-(3-methylbut-2-enyl)-L-abrine + S-adenosyl-L-homocysteine + H(+)</text>
        <dbReference type="Rhea" id="RHEA:34435"/>
        <dbReference type="ChEBI" id="CHEBI:15378"/>
        <dbReference type="ChEBI" id="CHEBI:57856"/>
        <dbReference type="ChEBI" id="CHEBI:58209"/>
        <dbReference type="ChEBI" id="CHEBI:59789"/>
        <dbReference type="ChEBI" id="CHEBI:67248"/>
        <dbReference type="EC" id="2.1.1.261"/>
    </reaction>
</comment>
<keyword evidence="6" id="KW-0808">Transferase</keyword>
<dbReference type="InterPro" id="IPR019257">
    <property type="entry name" value="MeTrfase_dom"/>
</dbReference>
<dbReference type="InterPro" id="IPR051128">
    <property type="entry name" value="EgtD_Methyltrsf_superfamily"/>
</dbReference>
<dbReference type="AlphaFoldDB" id="A0A061H894"/>
<keyword evidence="5" id="KW-0489">Methyltransferase</keyword>
<dbReference type="InterPro" id="IPR017805">
    <property type="entry name" value="SAM_MeTrfase_EasF-type_put"/>
</dbReference>
<dbReference type="GO" id="GO:0008168">
    <property type="term" value="F:methyltransferase activity"/>
    <property type="evidence" value="ECO:0007669"/>
    <property type="project" value="UniProtKB-KW"/>
</dbReference>
<dbReference type="Proteomes" id="UP000053664">
    <property type="component" value="Unassembled WGS sequence"/>
</dbReference>
<dbReference type="Pfam" id="PF10017">
    <property type="entry name" value="Methyltransf_33"/>
    <property type="match status" value="1"/>
</dbReference>
<gene>
    <name evidence="10" type="ORF">PFL1_05456</name>
</gene>
<keyword evidence="4" id="KW-0017">Alkaloid metabolism</keyword>
<reference evidence="10 11" key="1">
    <citation type="journal article" date="2013" name="Plant Cell">
        <title>The transition from a phytopathogenic smut ancestor to an anamorphic biocontrol agent deciphered by comparative whole-genome analysis.</title>
        <authorList>
            <person name="Lefebvre F."/>
            <person name="Joly D.L."/>
            <person name="Labbe C."/>
            <person name="Teichmann B."/>
            <person name="Linning R."/>
            <person name="Belzile F."/>
            <person name="Bakkeren G."/>
            <person name="Belanger R.R."/>
        </authorList>
    </citation>
    <scope>NUCLEOTIDE SEQUENCE [LARGE SCALE GENOMIC DNA]</scope>
    <source>
        <strain evidence="10 11">PF-1</strain>
    </source>
</reference>
<dbReference type="InterPro" id="IPR029063">
    <property type="entry name" value="SAM-dependent_MTases_sf"/>
</dbReference>
<name>A0A061H894_9BASI</name>
<evidence type="ECO:0000256" key="8">
    <source>
        <dbReference type="ARBA" id="ARBA00049425"/>
    </source>
</evidence>
<evidence type="ECO:0000313" key="11">
    <source>
        <dbReference type="Proteomes" id="UP000053664"/>
    </source>
</evidence>
<proteinExistence type="inferred from homology"/>
<evidence type="ECO:0000313" key="10">
    <source>
        <dbReference type="EMBL" id="EPQ26821.1"/>
    </source>
</evidence>
<evidence type="ECO:0000256" key="4">
    <source>
        <dbReference type="ARBA" id="ARBA00022589"/>
    </source>
</evidence>
<sequence>MSPSTVNKIASSPVFDIRSDETKGFAKAPIEDELAGLQAVYNEKTLPNVLLYDAKGLQLFEKITYTNDYYLTGLEMDLLGEHADEMAEWIKDGAALVELGAGALRKTAILLDAIERQGKRITFYALDLDHSELTRTLAELEGRYRHITLCGLWGTYDDGRAWLASTNEEQRVLLWLGSSIGNLSRQEAKDFLHSFGRALRPGIDKFIVAMDSKYNAVSSMTRAYNDSEGVTASFALNLLDAFNAKVGFKALPPSSFCYSPFFNQAQGRNEAYLRARHGVRFEVNGIAVEVRDEELIRFAYSHKYDNAERDLLWRAAEANVEQEWLHSPQSGRARYSISLLSFRD</sequence>
<dbReference type="EC" id="2.1.1.261" evidence="7"/>
<feature type="domain" description="Histidine-specific methyltransferase SAM-dependent" evidence="9">
    <location>
        <begin position="34"/>
        <end position="327"/>
    </location>
</feature>
<dbReference type="EMBL" id="KE361642">
    <property type="protein sequence ID" value="EPQ26821.1"/>
    <property type="molecule type" value="Genomic_DNA"/>
</dbReference>
<protein>
    <recommendedName>
        <fullName evidence="7">4-dimethylallyltryptophan N-methyltransferase</fullName>
        <ecNumber evidence="7">2.1.1.261</ecNumber>
    </recommendedName>
</protein>
<evidence type="ECO:0000256" key="2">
    <source>
        <dbReference type="ARBA" id="ARBA00008361"/>
    </source>
</evidence>
<evidence type="ECO:0000256" key="3">
    <source>
        <dbReference type="ARBA" id="ARBA00011738"/>
    </source>
</evidence>
<organism evidence="10 11">
    <name type="scientific">Pseudozyma flocculosa PF-1</name>
    <dbReference type="NCBI Taxonomy" id="1277687"/>
    <lineage>
        <taxon>Eukaryota</taxon>
        <taxon>Fungi</taxon>
        <taxon>Dikarya</taxon>
        <taxon>Basidiomycota</taxon>
        <taxon>Ustilaginomycotina</taxon>
        <taxon>Ustilaginomycetes</taxon>
        <taxon>Ustilaginales</taxon>
        <taxon>Ustilaginaceae</taxon>
        <taxon>Pseudozyma</taxon>
    </lineage>
</organism>
<dbReference type="InterPro" id="IPR017804">
    <property type="entry name" value="MeTrfase_EgtD-like"/>
</dbReference>
<dbReference type="eggNOG" id="ENOG502QS9T">
    <property type="taxonomic scope" value="Eukaryota"/>
</dbReference>
<evidence type="ECO:0000256" key="6">
    <source>
        <dbReference type="ARBA" id="ARBA00022679"/>
    </source>
</evidence>
<dbReference type="GO" id="GO:0032259">
    <property type="term" value="P:methylation"/>
    <property type="evidence" value="ECO:0007669"/>
    <property type="project" value="UniProtKB-KW"/>
</dbReference>
<dbReference type="Gene3D" id="3.40.50.150">
    <property type="entry name" value="Vaccinia Virus protein VP39"/>
    <property type="match status" value="1"/>
</dbReference>
<evidence type="ECO:0000256" key="5">
    <source>
        <dbReference type="ARBA" id="ARBA00022603"/>
    </source>
</evidence>
<dbReference type="GO" id="GO:0009820">
    <property type="term" value="P:alkaloid metabolic process"/>
    <property type="evidence" value="ECO:0007669"/>
    <property type="project" value="UniProtKB-KW"/>
</dbReference>
<dbReference type="NCBIfam" id="TIGR03439">
    <property type="entry name" value="methyl_EasF"/>
    <property type="match status" value="1"/>
</dbReference>
<dbReference type="RefSeq" id="XP_007881184.1">
    <property type="nucleotide sequence ID" value="XM_007882993.1"/>
</dbReference>
<comment type="subunit">
    <text evidence="3">Homodimer.</text>
</comment>
<accession>A0A061H894</accession>
<comment type="pathway">
    <text evidence="1">Alkaloid biosynthesis; ergot alkaloid biosynthesis.</text>
</comment>
<dbReference type="PANTHER" id="PTHR43397">
    <property type="entry name" value="ERGOTHIONEINE BIOSYNTHESIS PROTEIN 1"/>
    <property type="match status" value="1"/>
</dbReference>
<dbReference type="PIRSF" id="PIRSF018005">
    <property type="entry name" value="UCP018005"/>
    <property type="match status" value="1"/>
</dbReference>